<name>A0A7X0TXA5_9ACTN</name>
<evidence type="ECO:0000313" key="1">
    <source>
        <dbReference type="EMBL" id="MBB6547367.1"/>
    </source>
</evidence>
<dbReference type="InterPro" id="IPR016181">
    <property type="entry name" value="Acyl_CoA_acyltransferase"/>
</dbReference>
<keyword evidence="2" id="KW-1185">Reference proteome</keyword>
<dbReference type="EMBL" id="JACHMI010000001">
    <property type="protein sequence ID" value="MBB6547367.1"/>
    <property type="molecule type" value="Genomic_DNA"/>
</dbReference>
<dbReference type="Gene3D" id="3.40.630.30">
    <property type="match status" value="1"/>
</dbReference>
<dbReference type="SUPFAM" id="SSF55729">
    <property type="entry name" value="Acyl-CoA N-acyltransferases (Nat)"/>
    <property type="match status" value="1"/>
</dbReference>
<dbReference type="RefSeq" id="WP_221524717.1">
    <property type="nucleotide sequence ID" value="NZ_BAAAXY010000061.1"/>
</dbReference>
<dbReference type="AlphaFoldDB" id="A0A7X0TXA5"/>
<reference evidence="1 2" key="1">
    <citation type="submission" date="2020-08" db="EMBL/GenBank/DDBJ databases">
        <title>Sequencing the genomes of 1000 actinobacteria strains.</title>
        <authorList>
            <person name="Klenk H.-P."/>
        </authorList>
    </citation>
    <scope>NUCLEOTIDE SEQUENCE [LARGE SCALE GENOMIC DNA]</scope>
    <source>
        <strain evidence="1 2">DSM 43768</strain>
    </source>
</reference>
<organism evidence="1 2">
    <name type="scientific">Nonomuraea rubra</name>
    <dbReference type="NCBI Taxonomy" id="46180"/>
    <lineage>
        <taxon>Bacteria</taxon>
        <taxon>Bacillati</taxon>
        <taxon>Actinomycetota</taxon>
        <taxon>Actinomycetes</taxon>
        <taxon>Streptosporangiales</taxon>
        <taxon>Streptosporangiaceae</taxon>
        <taxon>Nonomuraea</taxon>
    </lineage>
</organism>
<dbReference type="Proteomes" id="UP000565579">
    <property type="component" value="Unassembled WGS sequence"/>
</dbReference>
<accession>A0A7X0TXA5</accession>
<evidence type="ECO:0008006" key="3">
    <source>
        <dbReference type="Google" id="ProtNLM"/>
    </source>
</evidence>
<gene>
    <name evidence="1" type="ORF">HD593_002162</name>
</gene>
<evidence type="ECO:0000313" key="2">
    <source>
        <dbReference type="Proteomes" id="UP000565579"/>
    </source>
</evidence>
<proteinExistence type="predicted"/>
<comment type="caution">
    <text evidence="1">The sequence shown here is derived from an EMBL/GenBank/DDBJ whole genome shotgun (WGS) entry which is preliminary data.</text>
</comment>
<sequence>MTRTGGADWAWEDGQEAAELHELLVLCDAYQAERSGTAAPARRVETTRALVSRGLVHVLRHGGRAVASFTLSGSPPSGLDPDAFPAARDPVYLSRLAVLPELLAEGSFAGVRCVRKAIRLATDAGADVLRAEANPDLAGTRTMLLGLGFEQQGPVHADETGRRYVHLQRFLRQ</sequence>
<protein>
    <recommendedName>
        <fullName evidence="3">GNAT family N-acetyltransferase</fullName>
    </recommendedName>
</protein>